<keyword evidence="2" id="KW-1185">Reference proteome</keyword>
<dbReference type="InterPro" id="IPR052750">
    <property type="entry name" value="GH18_Chitinase"/>
</dbReference>
<proteinExistence type="predicted"/>
<dbReference type="RefSeq" id="WP_203112388.1">
    <property type="nucleotide sequence ID" value="NZ_JADOBG010000022.1"/>
</dbReference>
<dbReference type="Proteomes" id="UP000809910">
    <property type="component" value="Unassembled WGS sequence"/>
</dbReference>
<name>A0ABS1W752_9GAMM</name>
<comment type="caution">
    <text evidence="1">The sequence shown here is derived from an EMBL/GenBank/DDBJ whole genome shotgun (WGS) entry which is preliminary data.</text>
</comment>
<dbReference type="SUPFAM" id="SSF51445">
    <property type="entry name" value="(Trans)glycosidases"/>
    <property type="match status" value="1"/>
</dbReference>
<dbReference type="CDD" id="cd06543">
    <property type="entry name" value="GH18_PF-ChiA-like"/>
    <property type="match status" value="1"/>
</dbReference>
<accession>A0ABS1W752</accession>
<gene>
    <name evidence="1" type="ORF">I5282_01070</name>
</gene>
<dbReference type="InterPro" id="IPR017853">
    <property type="entry name" value="GH"/>
</dbReference>
<evidence type="ECO:0000313" key="1">
    <source>
        <dbReference type="EMBL" id="MBL7525159.1"/>
    </source>
</evidence>
<dbReference type="EMBL" id="JADWVN010000003">
    <property type="protein sequence ID" value="MBL7525159.1"/>
    <property type="molecule type" value="Genomic_DNA"/>
</dbReference>
<protein>
    <submittedName>
        <fullName evidence="1">Chitinase</fullName>
    </submittedName>
</protein>
<dbReference type="Gene3D" id="3.20.20.80">
    <property type="entry name" value="Glycosidases"/>
    <property type="match status" value="1"/>
</dbReference>
<organism evidence="1 2">
    <name type="scientific">Legionella bononiensis</name>
    <dbReference type="NCBI Taxonomy" id="2793102"/>
    <lineage>
        <taxon>Bacteria</taxon>
        <taxon>Pseudomonadati</taxon>
        <taxon>Pseudomonadota</taxon>
        <taxon>Gammaproteobacteria</taxon>
        <taxon>Legionellales</taxon>
        <taxon>Legionellaceae</taxon>
        <taxon>Legionella</taxon>
    </lineage>
</organism>
<reference evidence="1 2" key="1">
    <citation type="submission" date="2020-12" db="EMBL/GenBank/DDBJ databases">
        <title>WGS of Legionella: environmental sample.</title>
        <authorList>
            <person name="Cristino S."/>
            <person name="Girolamini L."/>
            <person name="Salaris S."/>
            <person name="Pascale M.R."/>
            <person name="Mazzotta M."/>
            <person name="Orsini M."/>
            <person name="Grottola A."/>
        </authorList>
    </citation>
    <scope>NUCLEOTIDE SEQUENCE [LARGE SCALE GENOMIC DNA]</scope>
    <source>
        <strain evidence="1 2">30cs62</strain>
    </source>
</reference>
<evidence type="ECO:0000313" key="2">
    <source>
        <dbReference type="Proteomes" id="UP000809910"/>
    </source>
</evidence>
<dbReference type="PANTHER" id="PTHR42976:SF1">
    <property type="entry name" value="GH18 DOMAIN-CONTAINING PROTEIN-RELATED"/>
    <property type="match status" value="1"/>
</dbReference>
<sequence length="325" mass="36080">MRYSRIISFINGLMMSGNVIALTLPAIPSFSPYVDLTLNTHWDSQSQDMVPMDLTTPAHTEGIGAYHLAFITDSGQCQPAWGSQQAYSLEKQWGKQEADSLANAGVRLTVSFGGANGTDVSQNCDKNQLNTIFQQVIKIYHATGLDFDIENGSADVSKLIDALQNIQQQYPELKLSFTLPVMPEGLTGDGKNVIYQAKKAGLRFNVNIMAMDYGPAYSGDMGLYAIQAATNVQLFLKDIYPERRPASLWNLIEVTPMIGVNDVNSEQFTLSDADHLKRFAYENQLGGLSMWSFTRDKPCSDQWASPVCSGNNLQNRDYEYIAHFK</sequence>
<dbReference type="PANTHER" id="PTHR42976">
    <property type="entry name" value="BIFUNCTIONAL CHITINASE/LYSOZYME-RELATED"/>
    <property type="match status" value="1"/>
</dbReference>